<dbReference type="RefSeq" id="WP_146124473.1">
    <property type="nucleotide sequence ID" value="NZ_CADERF010000006.1"/>
</dbReference>
<keyword evidence="1" id="KW-0812">Transmembrane</keyword>
<keyword evidence="1" id="KW-1133">Transmembrane helix</keyword>
<evidence type="ECO:0000313" key="2">
    <source>
        <dbReference type="EMBL" id="MBR8128315.1"/>
    </source>
</evidence>
<evidence type="ECO:0000313" key="3">
    <source>
        <dbReference type="Proteomes" id="UP000682266"/>
    </source>
</evidence>
<name>A0AA41E4J1_9BURK</name>
<organism evidence="2 3">
    <name type="scientific">Burkholderia ambifaria</name>
    <dbReference type="NCBI Taxonomy" id="152480"/>
    <lineage>
        <taxon>Bacteria</taxon>
        <taxon>Pseudomonadati</taxon>
        <taxon>Pseudomonadota</taxon>
        <taxon>Betaproteobacteria</taxon>
        <taxon>Burkholderiales</taxon>
        <taxon>Burkholderiaceae</taxon>
        <taxon>Burkholderia</taxon>
        <taxon>Burkholderia cepacia complex</taxon>
    </lineage>
</organism>
<protein>
    <submittedName>
        <fullName evidence="2">Uncharacterized protein</fullName>
    </submittedName>
</protein>
<comment type="caution">
    <text evidence="2">The sequence shown here is derived from an EMBL/GenBank/DDBJ whole genome shotgun (WGS) entry which is preliminary data.</text>
</comment>
<dbReference type="AlphaFoldDB" id="A0AA41E4J1"/>
<dbReference type="Proteomes" id="UP000682266">
    <property type="component" value="Unassembled WGS sequence"/>
</dbReference>
<keyword evidence="1" id="KW-0472">Membrane</keyword>
<gene>
    <name evidence="2" type="ORF">KDW93_04850</name>
</gene>
<reference evidence="2" key="1">
    <citation type="submission" date="2021-04" db="EMBL/GenBank/DDBJ databases">
        <title>A collection of bacterial strains from the Burkholderia cepacia Research Laboratory and Repository.</title>
        <authorList>
            <person name="Lipuma J."/>
            <person name="Spilker T."/>
        </authorList>
    </citation>
    <scope>NUCLEOTIDE SEQUENCE</scope>
    <source>
        <strain evidence="2">AU36012</strain>
    </source>
</reference>
<proteinExistence type="predicted"/>
<dbReference type="EMBL" id="JAGSVG010000003">
    <property type="protein sequence ID" value="MBR8128315.1"/>
    <property type="molecule type" value="Genomic_DNA"/>
</dbReference>
<evidence type="ECO:0000256" key="1">
    <source>
        <dbReference type="SAM" id="Phobius"/>
    </source>
</evidence>
<feature type="transmembrane region" description="Helical" evidence="1">
    <location>
        <begin position="27"/>
        <end position="49"/>
    </location>
</feature>
<sequence length="186" mass="20338">MDSGDEATKMYENSPPSTPAVFKAKGAALMAVWLCAVVCIFGFFGSLLIMHGAVLSGVIFIGSAFLFFGATTIAIINNWSDVEIDNKAISRRILGSTWQKIDWENVGLITAFPVSGGYGYSARAFNIFPKNRPRFRVLPSGKMVFNDKLYNAAKMIELLNYYASLYGIDIKISKTIGGELDSATHL</sequence>
<feature type="transmembrane region" description="Helical" evidence="1">
    <location>
        <begin position="55"/>
        <end position="76"/>
    </location>
</feature>
<accession>A0AA41E4J1</accession>